<dbReference type="Proteomes" id="UP000261360">
    <property type="component" value="Unplaced"/>
</dbReference>
<dbReference type="STRING" id="1841481.ENSSLDP00000014168"/>
<evidence type="ECO:0000256" key="1">
    <source>
        <dbReference type="SAM" id="Phobius"/>
    </source>
</evidence>
<keyword evidence="3" id="KW-1185">Reference proteome</keyword>
<reference evidence="2" key="1">
    <citation type="submission" date="2025-08" db="UniProtKB">
        <authorList>
            <consortium name="Ensembl"/>
        </authorList>
    </citation>
    <scope>IDENTIFICATION</scope>
</reference>
<keyword evidence="1" id="KW-1133">Transmembrane helix</keyword>
<feature type="transmembrane region" description="Helical" evidence="1">
    <location>
        <begin position="36"/>
        <end position="60"/>
    </location>
</feature>
<protein>
    <submittedName>
        <fullName evidence="2">Long-chain-fatty-acid--CoA ligase 1-like</fullName>
    </submittedName>
</protein>
<reference evidence="2" key="2">
    <citation type="submission" date="2025-09" db="UniProtKB">
        <authorList>
            <consortium name="Ensembl"/>
        </authorList>
    </citation>
    <scope>IDENTIFICATION</scope>
</reference>
<name>A0A3B4XR25_SERLL</name>
<organism evidence="2 3">
    <name type="scientific">Seriola lalandi dorsalis</name>
    <dbReference type="NCBI Taxonomy" id="1841481"/>
    <lineage>
        <taxon>Eukaryota</taxon>
        <taxon>Metazoa</taxon>
        <taxon>Chordata</taxon>
        <taxon>Craniata</taxon>
        <taxon>Vertebrata</taxon>
        <taxon>Euteleostomi</taxon>
        <taxon>Actinopterygii</taxon>
        <taxon>Neopterygii</taxon>
        <taxon>Teleostei</taxon>
        <taxon>Neoteleostei</taxon>
        <taxon>Acanthomorphata</taxon>
        <taxon>Carangaria</taxon>
        <taxon>Carangiformes</taxon>
        <taxon>Carangidae</taxon>
        <taxon>Seriola</taxon>
    </lineage>
</organism>
<proteinExistence type="predicted"/>
<dbReference type="Ensembl" id="ENSSLDT00000014702.1">
    <property type="protein sequence ID" value="ENSSLDP00000014168.1"/>
    <property type="gene ID" value="ENSSLDG00000011315.1"/>
</dbReference>
<sequence length="142" mass="15762">MHFQEWLRSLRSSAGLKGSESEDLWSLLPSLPLSSFSLSLSSSSLLGLGALASLTAYWLVTRPRPMRPPCDLQAQSVAVNVSGSCCRRSALLKDDSLLEFYYDDTKTAYDMFQRGLKISGNGPCLGFRKPGQPYQWISYTEV</sequence>
<keyword evidence="1" id="KW-0812">Transmembrane</keyword>
<accession>A0A3B4XR25</accession>
<keyword evidence="1" id="KW-0472">Membrane</keyword>
<dbReference type="AlphaFoldDB" id="A0A3B4XR25"/>
<evidence type="ECO:0000313" key="2">
    <source>
        <dbReference type="Ensembl" id="ENSSLDP00000014168.1"/>
    </source>
</evidence>
<evidence type="ECO:0000313" key="3">
    <source>
        <dbReference type="Proteomes" id="UP000261360"/>
    </source>
</evidence>
<dbReference type="GeneTree" id="ENSGT00940000166050"/>